<keyword evidence="1" id="KW-0472">Membrane</keyword>
<feature type="transmembrane region" description="Helical" evidence="1">
    <location>
        <begin position="30"/>
        <end position="51"/>
    </location>
</feature>
<dbReference type="EMBL" id="QFWX01000001">
    <property type="protein sequence ID" value="PXX93697.1"/>
    <property type="molecule type" value="Genomic_DNA"/>
</dbReference>
<sequence length="93" mass="10663">MVVRFAMLMFVIMMVLMIMVMFMIMVALLLLIMVVLVLVAMVFVIMVVFMVGRRFTGFPGYQVHATFRAAARLVFDNFRMHGADILDPGVQNR</sequence>
<name>A0A2V3ZQU7_9GAMM</name>
<reference evidence="3" key="1">
    <citation type="submission" date="2018-05" db="EMBL/GenBank/DDBJ databases">
        <authorList>
            <person name="Lu D."/>
        </authorList>
    </citation>
    <scope>NUCLEOTIDE SEQUENCE [LARGE SCALE GENOMIC DNA]</scope>
    <source>
        <strain evidence="3">F01</strain>
    </source>
</reference>
<organism evidence="2 3">
    <name type="scientific">Marinobacter vulgaris</name>
    <dbReference type="NCBI Taxonomy" id="1928331"/>
    <lineage>
        <taxon>Bacteria</taxon>
        <taxon>Pseudomonadati</taxon>
        <taxon>Pseudomonadota</taxon>
        <taxon>Gammaproteobacteria</taxon>
        <taxon>Pseudomonadales</taxon>
        <taxon>Marinobacteraceae</taxon>
        <taxon>Marinobacter</taxon>
    </lineage>
</organism>
<dbReference type="Proteomes" id="UP000253987">
    <property type="component" value="Unassembled WGS sequence"/>
</dbReference>
<comment type="caution">
    <text evidence="2">The sequence shown here is derived from an EMBL/GenBank/DDBJ whole genome shotgun (WGS) entry which is preliminary data.</text>
</comment>
<protein>
    <submittedName>
        <fullName evidence="2">Uncharacterized protein</fullName>
    </submittedName>
</protein>
<evidence type="ECO:0000313" key="2">
    <source>
        <dbReference type="EMBL" id="PXX93697.1"/>
    </source>
</evidence>
<keyword evidence="1" id="KW-0812">Transmembrane</keyword>
<evidence type="ECO:0000313" key="3">
    <source>
        <dbReference type="Proteomes" id="UP000253987"/>
    </source>
</evidence>
<keyword evidence="3" id="KW-1185">Reference proteome</keyword>
<gene>
    <name evidence="2" type="ORF">DIT71_02540</name>
</gene>
<keyword evidence="1" id="KW-1133">Transmembrane helix</keyword>
<reference evidence="2 3" key="2">
    <citation type="submission" date="2018-06" db="EMBL/GenBank/DDBJ databases">
        <title>Marinobactersediminissp. nov, a moderately halophilic bacterium isolated from marine solar saltern.</title>
        <authorList>
            <person name="Zhang Y."/>
        </authorList>
    </citation>
    <scope>NUCLEOTIDE SEQUENCE [LARGE SCALE GENOMIC DNA]</scope>
    <source>
        <strain evidence="2 3">F01</strain>
    </source>
</reference>
<feature type="transmembrane region" description="Helical" evidence="1">
    <location>
        <begin position="5"/>
        <end position="24"/>
    </location>
</feature>
<proteinExistence type="predicted"/>
<evidence type="ECO:0000256" key="1">
    <source>
        <dbReference type="SAM" id="Phobius"/>
    </source>
</evidence>
<accession>A0A2V3ZQU7</accession>
<dbReference type="AlphaFoldDB" id="A0A2V3ZQU7"/>